<dbReference type="GO" id="GO:0005634">
    <property type="term" value="C:nucleus"/>
    <property type="evidence" value="ECO:0007669"/>
    <property type="project" value="UniProtKB-SubCell"/>
</dbReference>
<evidence type="ECO:0000256" key="2">
    <source>
        <dbReference type="ARBA" id="ARBA00006374"/>
    </source>
</evidence>
<dbReference type="InterPro" id="IPR010301">
    <property type="entry name" value="RRP1"/>
</dbReference>
<accession>A0A7T8QVW5</accession>
<dbReference type="Pfam" id="PF05997">
    <property type="entry name" value="Nop52"/>
    <property type="match status" value="2"/>
</dbReference>
<keyword evidence="7" id="KW-1185">Reference proteome</keyword>
<feature type="region of interest" description="Disordered" evidence="5">
    <location>
        <begin position="357"/>
        <end position="449"/>
    </location>
</feature>
<evidence type="ECO:0000313" key="7">
    <source>
        <dbReference type="Proteomes" id="UP000595437"/>
    </source>
</evidence>
<organism evidence="6 7">
    <name type="scientific">Caligus rogercresseyi</name>
    <name type="common">Sea louse</name>
    <dbReference type="NCBI Taxonomy" id="217165"/>
    <lineage>
        <taxon>Eukaryota</taxon>
        <taxon>Metazoa</taxon>
        <taxon>Ecdysozoa</taxon>
        <taxon>Arthropoda</taxon>
        <taxon>Crustacea</taxon>
        <taxon>Multicrustacea</taxon>
        <taxon>Hexanauplia</taxon>
        <taxon>Copepoda</taxon>
        <taxon>Siphonostomatoida</taxon>
        <taxon>Caligidae</taxon>
        <taxon>Caligus</taxon>
    </lineage>
</organism>
<dbReference type="GO" id="GO:0006364">
    <property type="term" value="P:rRNA processing"/>
    <property type="evidence" value="ECO:0007669"/>
    <property type="project" value="UniProtKB-KW"/>
</dbReference>
<dbReference type="AlphaFoldDB" id="A0A7T8QVW5"/>
<name>A0A7T8QVW5_CALRO</name>
<feature type="compositionally biased region" description="Acidic residues" evidence="5">
    <location>
        <begin position="210"/>
        <end position="233"/>
    </location>
</feature>
<gene>
    <name evidence="6" type="ORF">FKW44_001853</name>
</gene>
<dbReference type="EMBL" id="CP045890">
    <property type="protein sequence ID" value="QQP57003.1"/>
    <property type="molecule type" value="Genomic_DNA"/>
</dbReference>
<proteinExistence type="inferred from homology"/>
<feature type="compositionally biased region" description="Acidic residues" evidence="5">
    <location>
        <begin position="367"/>
        <end position="449"/>
    </location>
</feature>
<sequence length="449" mass="51977">MSGPSIEIQFAQKLAGNEVTTRDKALKKLKKWLRGRVSMSPEEMLRLWKGLYYCFWMSDKPLIQEELSEKISQLFDPDREWFGLDRWRLDKFLMLSRRMLRGSLKYLYDQGWTPLPAYMKIIREEILEKPTGNDLGFRLHFIEIFFEEVAKVGGRDFELCDTFLEAFLSILAFGKESRIRDHVVQHVFHHLIKQSDIALAYEAFKRGELDSDAEESDEGEEEEDIEMEDEEREEGIQKECGEEGPLDPRAGKVSISLNQLILNFSHVGDLLFEYGSKKQVKKVNRECLYSLSKEYKSVSEGSYPFAIEDNEEELHQMKKDLDEVDVFKLAANETASTLKDIQQNYREKKILGKLIKGKEFERQESNGDAEEEELMDDEEEESSGEEEEVANEVDLGSEDSFSEDNDMPNDEEEEDGTDSLDEDGNTEEDLVSEASLEEEEDSGDDDKEI</sequence>
<evidence type="ECO:0000256" key="3">
    <source>
        <dbReference type="ARBA" id="ARBA00022552"/>
    </source>
</evidence>
<keyword evidence="4" id="KW-0539">Nucleus</keyword>
<evidence type="ECO:0000256" key="5">
    <source>
        <dbReference type="SAM" id="MobiDB-lite"/>
    </source>
</evidence>
<evidence type="ECO:0000256" key="1">
    <source>
        <dbReference type="ARBA" id="ARBA00004123"/>
    </source>
</evidence>
<dbReference type="PANTHER" id="PTHR13026">
    <property type="entry name" value="NNP-1 PROTEIN NOVEL NUCLEAR PROTEIN 1 NOP52"/>
    <property type="match status" value="1"/>
</dbReference>
<keyword evidence="3" id="KW-0698">rRNA processing</keyword>
<evidence type="ECO:0000313" key="6">
    <source>
        <dbReference type="EMBL" id="QQP57003.1"/>
    </source>
</evidence>
<feature type="region of interest" description="Disordered" evidence="5">
    <location>
        <begin position="209"/>
        <end position="248"/>
    </location>
</feature>
<dbReference type="Proteomes" id="UP000595437">
    <property type="component" value="Chromosome 1"/>
</dbReference>
<comment type="subcellular location">
    <subcellularLocation>
        <location evidence="1">Nucleus</location>
    </subcellularLocation>
</comment>
<evidence type="ECO:0000256" key="4">
    <source>
        <dbReference type="ARBA" id="ARBA00023242"/>
    </source>
</evidence>
<comment type="similarity">
    <text evidence="2">Belongs to the RRP1 family.</text>
</comment>
<reference evidence="7" key="1">
    <citation type="submission" date="2021-01" db="EMBL/GenBank/DDBJ databases">
        <title>Caligus Genome Assembly.</title>
        <authorList>
            <person name="Gallardo-Escarate C."/>
        </authorList>
    </citation>
    <scope>NUCLEOTIDE SEQUENCE [LARGE SCALE GENOMIC DNA]</scope>
</reference>
<dbReference type="PANTHER" id="PTHR13026:SF0">
    <property type="entry name" value="RIBOSOMAL RNA PROCESSING 1B"/>
    <property type="match status" value="1"/>
</dbReference>
<dbReference type="GO" id="GO:0030688">
    <property type="term" value="C:preribosome, small subunit precursor"/>
    <property type="evidence" value="ECO:0007669"/>
    <property type="project" value="InterPro"/>
</dbReference>
<protein>
    <submittedName>
        <fullName evidence="6">Ribosomal RNA processing protein 1 -like protein-like Protein</fullName>
    </submittedName>
</protein>
<dbReference type="OrthoDB" id="2019504at2759"/>